<dbReference type="GO" id="GO:0016705">
    <property type="term" value="F:oxidoreductase activity, acting on paired donors, with incorporation or reduction of molecular oxygen"/>
    <property type="evidence" value="ECO:0007669"/>
    <property type="project" value="InterPro"/>
</dbReference>
<reference evidence="2 3" key="1">
    <citation type="submission" date="2020-10" db="EMBL/GenBank/DDBJ databases">
        <title>The Coptis chinensis genome and diversification of protoberbering-type alkaloids.</title>
        <authorList>
            <person name="Wang B."/>
            <person name="Shu S."/>
            <person name="Song C."/>
            <person name="Liu Y."/>
        </authorList>
    </citation>
    <scope>NUCLEOTIDE SEQUENCE [LARGE SCALE GENOMIC DNA]</scope>
    <source>
        <strain evidence="2">HL-2020</strain>
        <tissue evidence="2">Leaf</tissue>
    </source>
</reference>
<dbReference type="InterPro" id="IPR036396">
    <property type="entry name" value="Cyt_P450_sf"/>
</dbReference>
<accession>A0A835HQ17</accession>
<name>A0A835HQ17_9MAGN</name>
<dbReference type="Proteomes" id="UP000631114">
    <property type="component" value="Unassembled WGS sequence"/>
</dbReference>
<keyword evidence="1" id="KW-0732">Signal</keyword>
<keyword evidence="3" id="KW-1185">Reference proteome</keyword>
<feature type="signal peptide" evidence="1">
    <location>
        <begin position="1"/>
        <end position="26"/>
    </location>
</feature>
<comment type="caution">
    <text evidence="2">The sequence shown here is derived from an EMBL/GenBank/DDBJ whole genome shotgun (WGS) entry which is preliminary data.</text>
</comment>
<proteinExistence type="predicted"/>
<gene>
    <name evidence="2" type="ORF">IFM89_015003</name>
</gene>
<feature type="chain" id="PRO_5032289191" evidence="1">
    <location>
        <begin position="27"/>
        <end position="145"/>
    </location>
</feature>
<dbReference type="GO" id="GO:0004497">
    <property type="term" value="F:monooxygenase activity"/>
    <property type="evidence" value="ECO:0007669"/>
    <property type="project" value="InterPro"/>
</dbReference>
<dbReference type="GO" id="GO:0005506">
    <property type="term" value="F:iron ion binding"/>
    <property type="evidence" value="ECO:0007669"/>
    <property type="project" value="InterPro"/>
</dbReference>
<dbReference type="SUPFAM" id="SSF48264">
    <property type="entry name" value="Cytochrome P450"/>
    <property type="match status" value="1"/>
</dbReference>
<sequence length="145" mass="16805">MDFLPWRLRLCFAIYVHVVLLSWSESAVEGSGNETDKPALLAFKVVDQKRAIRILKEMVKERFYSEKKYGDFLDVVIEEMKKNEPLFNVESVAYFVFTILFTSFETVSLVIDETLGLGNIAPLIFRRATKDIQKDSEVVLNMDRE</sequence>
<organism evidence="2 3">
    <name type="scientific">Coptis chinensis</name>
    <dbReference type="NCBI Taxonomy" id="261450"/>
    <lineage>
        <taxon>Eukaryota</taxon>
        <taxon>Viridiplantae</taxon>
        <taxon>Streptophyta</taxon>
        <taxon>Embryophyta</taxon>
        <taxon>Tracheophyta</taxon>
        <taxon>Spermatophyta</taxon>
        <taxon>Magnoliopsida</taxon>
        <taxon>Ranunculales</taxon>
        <taxon>Ranunculaceae</taxon>
        <taxon>Coptidoideae</taxon>
        <taxon>Coptis</taxon>
    </lineage>
</organism>
<evidence type="ECO:0000256" key="1">
    <source>
        <dbReference type="SAM" id="SignalP"/>
    </source>
</evidence>
<evidence type="ECO:0000313" key="3">
    <source>
        <dbReference type="Proteomes" id="UP000631114"/>
    </source>
</evidence>
<dbReference type="AlphaFoldDB" id="A0A835HQ17"/>
<dbReference type="GO" id="GO:0020037">
    <property type="term" value="F:heme binding"/>
    <property type="evidence" value="ECO:0007669"/>
    <property type="project" value="InterPro"/>
</dbReference>
<dbReference type="EMBL" id="JADFTS010000006">
    <property type="protein sequence ID" value="KAF9601018.1"/>
    <property type="molecule type" value="Genomic_DNA"/>
</dbReference>
<protein>
    <submittedName>
        <fullName evidence="2">Uncharacterized protein</fullName>
    </submittedName>
</protein>
<evidence type="ECO:0000313" key="2">
    <source>
        <dbReference type="EMBL" id="KAF9601018.1"/>
    </source>
</evidence>